<keyword evidence="3" id="KW-1185">Reference proteome</keyword>
<protein>
    <submittedName>
        <fullName evidence="2">Uncharacterized protein</fullName>
    </submittedName>
</protein>
<dbReference type="OrthoDB" id="10364939at2759"/>
<sequence length="128" mass="13712">MANFKLPTLFLIASSALSHAGSSFYSLYAYSDAKCQTEIFSSGTGSFDLCVDMTKEQLRSVEFGPDASAIKCPSDSAVVLSVYGEPECKGDGITFYDLEGCLPLSKNHTLVTAASWHARCAPRPSQTP</sequence>
<name>A0A5N7A112_9EURO</name>
<feature type="signal peptide" evidence="1">
    <location>
        <begin position="1"/>
        <end position="23"/>
    </location>
</feature>
<accession>A0A5N7A112</accession>
<organism evidence="2 3">
    <name type="scientific">Aspergillus caelatus</name>
    <dbReference type="NCBI Taxonomy" id="61420"/>
    <lineage>
        <taxon>Eukaryota</taxon>
        <taxon>Fungi</taxon>
        <taxon>Dikarya</taxon>
        <taxon>Ascomycota</taxon>
        <taxon>Pezizomycotina</taxon>
        <taxon>Eurotiomycetes</taxon>
        <taxon>Eurotiomycetidae</taxon>
        <taxon>Eurotiales</taxon>
        <taxon>Aspergillaceae</taxon>
        <taxon>Aspergillus</taxon>
        <taxon>Aspergillus subgen. Circumdati</taxon>
    </lineage>
</organism>
<dbReference type="EMBL" id="ML737681">
    <property type="protein sequence ID" value="KAE8363243.1"/>
    <property type="molecule type" value="Genomic_DNA"/>
</dbReference>
<evidence type="ECO:0000313" key="2">
    <source>
        <dbReference type="EMBL" id="KAE8363243.1"/>
    </source>
</evidence>
<feature type="chain" id="PRO_5024912418" evidence="1">
    <location>
        <begin position="24"/>
        <end position="128"/>
    </location>
</feature>
<dbReference type="GeneID" id="43657244"/>
<keyword evidence="1" id="KW-0732">Signal</keyword>
<reference evidence="2 3" key="1">
    <citation type="submission" date="2019-04" db="EMBL/GenBank/DDBJ databases">
        <title>Friends and foes A comparative genomics studyof 23 Aspergillus species from section Flavi.</title>
        <authorList>
            <consortium name="DOE Joint Genome Institute"/>
            <person name="Kjaerbolling I."/>
            <person name="Vesth T."/>
            <person name="Frisvad J.C."/>
            <person name="Nybo J.L."/>
            <person name="Theobald S."/>
            <person name="Kildgaard S."/>
            <person name="Isbrandt T."/>
            <person name="Kuo A."/>
            <person name="Sato A."/>
            <person name="Lyhne E.K."/>
            <person name="Kogle M.E."/>
            <person name="Wiebenga A."/>
            <person name="Kun R.S."/>
            <person name="Lubbers R.J."/>
            <person name="Makela M.R."/>
            <person name="Barry K."/>
            <person name="Chovatia M."/>
            <person name="Clum A."/>
            <person name="Daum C."/>
            <person name="Haridas S."/>
            <person name="He G."/>
            <person name="LaButti K."/>
            <person name="Lipzen A."/>
            <person name="Mondo S."/>
            <person name="Riley R."/>
            <person name="Salamov A."/>
            <person name="Simmons B.A."/>
            <person name="Magnuson J.K."/>
            <person name="Henrissat B."/>
            <person name="Mortensen U.H."/>
            <person name="Larsen T.O."/>
            <person name="Devries R.P."/>
            <person name="Grigoriev I.V."/>
            <person name="Machida M."/>
            <person name="Baker S.E."/>
            <person name="Andersen M.R."/>
        </authorList>
    </citation>
    <scope>NUCLEOTIDE SEQUENCE [LARGE SCALE GENOMIC DNA]</scope>
    <source>
        <strain evidence="2 3">CBS 763.97</strain>
    </source>
</reference>
<gene>
    <name evidence="2" type="ORF">BDV27DRAFT_158997</name>
</gene>
<dbReference type="Proteomes" id="UP000326268">
    <property type="component" value="Unassembled WGS sequence"/>
</dbReference>
<evidence type="ECO:0000256" key="1">
    <source>
        <dbReference type="SAM" id="SignalP"/>
    </source>
</evidence>
<evidence type="ECO:0000313" key="3">
    <source>
        <dbReference type="Proteomes" id="UP000326268"/>
    </source>
</evidence>
<dbReference type="AlphaFoldDB" id="A0A5N7A112"/>
<dbReference type="RefSeq" id="XP_031926324.1">
    <property type="nucleotide sequence ID" value="XM_032072798.1"/>
</dbReference>
<proteinExistence type="predicted"/>